<feature type="region of interest" description="Disordered" evidence="7">
    <location>
        <begin position="459"/>
        <end position="496"/>
    </location>
</feature>
<dbReference type="PANTHER" id="PTHR43856:SF1">
    <property type="entry name" value="MITOCHONDRIAL CARDIOLIPIN HYDROLASE"/>
    <property type="match status" value="1"/>
</dbReference>
<dbReference type="PANTHER" id="PTHR43856">
    <property type="entry name" value="CARDIOLIPIN HYDROLASE"/>
    <property type="match status" value="1"/>
</dbReference>
<dbReference type="GO" id="GO:0006793">
    <property type="term" value="P:phosphorus metabolic process"/>
    <property type="evidence" value="ECO:0007669"/>
    <property type="project" value="UniProtKB-ARBA"/>
</dbReference>
<evidence type="ECO:0000313" key="11">
    <source>
        <dbReference type="EMBL" id="PSB19992.1"/>
    </source>
</evidence>
<comment type="caution">
    <text evidence="11">The sequence shown here is derived from an EMBL/GenBank/DDBJ whole genome shotgun (WGS) entry which is preliminary data.</text>
</comment>
<dbReference type="OrthoDB" id="155099at2"/>
<protein>
    <recommendedName>
        <fullName evidence="3">phospholipase D</fullName>
        <ecNumber evidence="3">3.1.4.4</ecNumber>
    </recommendedName>
</protein>
<keyword evidence="6" id="KW-0443">Lipid metabolism</keyword>
<feature type="domain" description="PLD phosphodiesterase" evidence="9">
    <location>
        <begin position="387"/>
        <end position="414"/>
    </location>
</feature>
<evidence type="ECO:0000256" key="3">
    <source>
        <dbReference type="ARBA" id="ARBA00012027"/>
    </source>
</evidence>
<evidence type="ECO:0000256" key="7">
    <source>
        <dbReference type="SAM" id="MobiDB-lite"/>
    </source>
</evidence>
<dbReference type="GO" id="GO:0003677">
    <property type="term" value="F:DNA binding"/>
    <property type="evidence" value="ECO:0007669"/>
    <property type="project" value="InterPro"/>
</dbReference>
<dbReference type="CDD" id="cd09116">
    <property type="entry name" value="PLDc_Nuc_like"/>
    <property type="match status" value="1"/>
</dbReference>
<dbReference type="InterPro" id="IPR010994">
    <property type="entry name" value="RuvA_2-like"/>
</dbReference>
<dbReference type="PROSITE" id="PS00018">
    <property type="entry name" value="EF_HAND_1"/>
    <property type="match status" value="1"/>
</dbReference>
<dbReference type="InterPro" id="IPR003583">
    <property type="entry name" value="Hlx-hairpin-Hlx_DNA-bd_motif"/>
</dbReference>
<dbReference type="InterPro" id="IPR001736">
    <property type="entry name" value="PLipase_D/transphosphatidylase"/>
</dbReference>
<reference evidence="11 12" key="2">
    <citation type="submission" date="2018-03" db="EMBL/GenBank/DDBJ databases">
        <title>The ancient ancestry and fast evolution of plastids.</title>
        <authorList>
            <person name="Moore K.R."/>
            <person name="Magnabosco C."/>
            <person name="Momper L."/>
            <person name="Gold D.A."/>
            <person name="Bosak T."/>
            <person name="Fournier G.P."/>
        </authorList>
    </citation>
    <scope>NUCLEOTIDE SEQUENCE [LARGE SCALE GENOMIC DNA]</scope>
    <source>
        <strain evidence="11 12">ULC007</strain>
    </source>
</reference>
<keyword evidence="12" id="KW-1185">Reference proteome</keyword>
<evidence type="ECO:0000256" key="2">
    <source>
        <dbReference type="ARBA" id="ARBA00008664"/>
    </source>
</evidence>
<dbReference type="PROSITE" id="PS50035">
    <property type="entry name" value="PLD"/>
    <property type="match status" value="2"/>
</dbReference>
<evidence type="ECO:0000259" key="10">
    <source>
        <dbReference type="PROSITE" id="PS50222"/>
    </source>
</evidence>
<evidence type="ECO:0000256" key="1">
    <source>
        <dbReference type="ARBA" id="ARBA00000798"/>
    </source>
</evidence>
<dbReference type="PROSITE" id="PS51257">
    <property type="entry name" value="PROKAR_LIPOPROTEIN"/>
    <property type="match status" value="1"/>
</dbReference>
<dbReference type="GO" id="GO:0005509">
    <property type="term" value="F:calcium ion binding"/>
    <property type="evidence" value="ECO:0007669"/>
    <property type="project" value="InterPro"/>
</dbReference>
<dbReference type="PROSITE" id="PS50222">
    <property type="entry name" value="EF_HAND_2"/>
    <property type="match status" value="1"/>
</dbReference>
<reference evidence="11 12" key="1">
    <citation type="submission" date="2018-02" db="EMBL/GenBank/DDBJ databases">
        <authorList>
            <person name="Cohen D.B."/>
            <person name="Kent A.D."/>
        </authorList>
    </citation>
    <scope>NUCLEOTIDE SEQUENCE [LARGE SCALE GENOMIC DNA]</scope>
    <source>
        <strain evidence="11 12">ULC007</strain>
    </source>
</reference>
<dbReference type="InterPro" id="IPR051406">
    <property type="entry name" value="PLD_domain"/>
</dbReference>
<dbReference type="Gene3D" id="3.30.870.10">
    <property type="entry name" value="Endonuclease Chain A"/>
    <property type="match status" value="2"/>
</dbReference>
<dbReference type="Pfam" id="PF12836">
    <property type="entry name" value="HHH_3"/>
    <property type="match status" value="1"/>
</dbReference>
<dbReference type="AlphaFoldDB" id="A0A2T1DHN6"/>
<keyword evidence="4" id="KW-0378">Hydrolase</keyword>
<dbReference type="EMBL" id="PVWG01000008">
    <property type="protein sequence ID" value="PSB19992.1"/>
    <property type="molecule type" value="Genomic_DNA"/>
</dbReference>
<dbReference type="Gene3D" id="1.10.150.320">
    <property type="entry name" value="Photosystem II 12 kDa extrinsic protein"/>
    <property type="match status" value="1"/>
</dbReference>
<dbReference type="STRING" id="1920490.GCA_001895925_03956"/>
<dbReference type="SMART" id="SM00278">
    <property type="entry name" value="HhH1"/>
    <property type="match status" value="2"/>
</dbReference>
<evidence type="ECO:0000256" key="6">
    <source>
        <dbReference type="ARBA" id="ARBA00023098"/>
    </source>
</evidence>
<dbReference type="EC" id="3.1.4.4" evidence="3"/>
<dbReference type="InterPro" id="IPR025202">
    <property type="entry name" value="PLD-like_dom"/>
</dbReference>
<dbReference type="InterPro" id="IPR002048">
    <property type="entry name" value="EF_hand_dom"/>
</dbReference>
<dbReference type="Pfam" id="PF13091">
    <property type="entry name" value="PLDc_2"/>
    <property type="match status" value="2"/>
</dbReference>
<dbReference type="GO" id="GO:0006281">
    <property type="term" value="P:DNA repair"/>
    <property type="evidence" value="ECO:0007669"/>
    <property type="project" value="InterPro"/>
</dbReference>
<dbReference type="Proteomes" id="UP000238634">
    <property type="component" value="Unassembled WGS sequence"/>
</dbReference>
<dbReference type="GO" id="GO:0016042">
    <property type="term" value="P:lipid catabolic process"/>
    <property type="evidence" value="ECO:0007669"/>
    <property type="project" value="UniProtKB-KW"/>
</dbReference>
<feature type="chain" id="PRO_5015423790" description="phospholipase D" evidence="8">
    <location>
        <begin position="26"/>
        <end position="561"/>
    </location>
</feature>
<dbReference type="InterPro" id="IPR018247">
    <property type="entry name" value="EF_Hand_1_Ca_BS"/>
</dbReference>
<keyword evidence="5" id="KW-0442">Lipid degradation</keyword>
<feature type="domain" description="EF-hand" evidence="10">
    <location>
        <begin position="132"/>
        <end position="167"/>
    </location>
</feature>
<dbReference type="GO" id="GO:0004630">
    <property type="term" value="F:phospholipase D activity"/>
    <property type="evidence" value="ECO:0007669"/>
    <property type="project" value="UniProtKB-EC"/>
</dbReference>
<proteinExistence type="inferred from homology"/>
<dbReference type="SUPFAM" id="SSF47781">
    <property type="entry name" value="RuvA domain 2-like"/>
    <property type="match status" value="1"/>
</dbReference>
<dbReference type="GO" id="GO:0016891">
    <property type="term" value="F:RNA endonuclease activity producing 5'-phosphomonoesters, hydrolytic mechanism"/>
    <property type="evidence" value="ECO:0007669"/>
    <property type="project" value="TreeGrafter"/>
</dbReference>
<evidence type="ECO:0000256" key="4">
    <source>
        <dbReference type="ARBA" id="ARBA00022801"/>
    </source>
</evidence>
<comment type="catalytic activity">
    <reaction evidence="1">
        <text>a 1,2-diacyl-sn-glycero-3-phosphocholine + H2O = a 1,2-diacyl-sn-glycero-3-phosphate + choline + H(+)</text>
        <dbReference type="Rhea" id="RHEA:14445"/>
        <dbReference type="ChEBI" id="CHEBI:15354"/>
        <dbReference type="ChEBI" id="CHEBI:15377"/>
        <dbReference type="ChEBI" id="CHEBI:15378"/>
        <dbReference type="ChEBI" id="CHEBI:57643"/>
        <dbReference type="ChEBI" id="CHEBI:58608"/>
        <dbReference type="EC" id="3.1.4.4"/>
    </reaction>
</comment>
<evidence type="ECO:0000259" key="9">
    <source>
        <dbReference type="PROSITE" id="PS50035"/>
    </source>
</evidence>
<dbReference type="SUPFAM" id="SSF56024">
    <property type="entry name" value="Phospholipase D/nuclease"/>
    <property type="match status" value="2"/>
</dbReference>
<name>A0A2T1DHN6_9CYAN</name>
<accession>A0A2T1DHN6</accession>
<evidence type="ECO:0000256" key="8">
    <source>
        <dbReference type="SAM" id="SignalP"/>
    </source>
</evidence>
<evidence type="ECO:0000256" key="5">
    <source>
        <dbReference type="ARBA" id="ARBA00022963"/>
    </source>
</evidence>
<dbReference type="SMART" id="SM00155">
    <property type="entry name" value="PLDc"/>
    <property type="match status" value="2"/>
</dbReference>
<organism evidence="11 12">
    <name type="scientific">Phormidesmis priestleyi ULC007</name>
    <dbReference type="NCBI Taxonomy" id="1920490"/>
    <lineage>
        <taxon>Bacteria</taxon>
        <taxon>Bacillati</taxon>
        <taxon>Cyanobacteriota</taxon>
        <taxon>Cyanophyceae</taxon>
        <taxon>Leptolyngbyales</taxon>
        <taxon>Leptolyngbyaceae</taxon>
        <taxon>Phormidesmis</taxon>
    </lineage>
</organism>
<sequence length="561" mass="61409">MFSLSRNLYCAALALGLVACQPAQPQPSRPTLLPQDPRVQVYTNHEPASQYTEPYRKQTRSGDDLEQIIVEAIASAQTSVEVAVQEFRLPKIAKALSDRAQAGVKVRVILENSYSRPVSSIRADEIAKLPERERDRYGESLKLIDQNGDGQLSPTEINQGDALVMLDNAKIPRLDDTAGGTRGSNLMHHKFVIVDGHTIVVTSANFTPSDVHGDFKTLTSRGNANNLLKIDSPELATLFTQEFNLMWGDGPGGKPDSLFGIKKPHRAPQQVQVGDTTIEIQFSPSASSLPWEQTTNGLIGKTLSQASQSIEMALFVFSDQPLANLLDIQHQKGAQIKALIEPSFMFRPYSEGLDMLGVSLGDTCKLDPDNRPWQTPITTVGVPRLPPGDLLHHKFGIVDGQTVITGSHNWTIAANQGNDETLLVIHSSLVAAHFQREFNRLYTDAILGVPPAIRRKVETYQQQCGKPTTPPPIAPVSKQRDTPAKPQKSAPQKSAETINQPVNLNSATQAELEALPGVGPGLAKRIITARQQKPFVSLEDFDRVSGVGPKLLEKLHDRVTW</sequence>
<gene>
    <name evidence="11" type="ORF">C7B65_09565</name>
</gene>
<keyword evidence="8" id="KW-0732">Signal</keyword>
<comment type="similarity">
    <text evidence="2">Belongs to the phospholipase D family.</text>
</comment>
<dbReference type="CDD" id="cd09173">
    <property type="entry name" value="PLDc_Nuc_like_unchar1_2"/>
    <property type="match status" value="1"/>
</dbReference>
<feature type="domain" description="PLD phosphodiesterase" evidence="9">
    <location>
        <begin position="183"/>
        <end position="210"/>
    </location>
</feature>
<evidence type="ECO:0000313" key="12">
    <source>
        <dbReference type="Proteomes" id="UP000238634"/>
    </source>
</evidence>
<feature type="signal peptide" evidence="8">
    <location>
        <begin position="1"/>
        <end position="25"/>
    </location>
</feature>